<evidence type="ECO:0008006" key="3">
    <source>
        <dbReference type="Google" id="ProtNLM"/>
    </source>
</evidence>
<dbReference type="Proteomes" id="UP000011115">
    <property type="component" value="Unassembled WGS sequence"/>
</dbReference>
<reference evidence="1" key="2">
    <citation type="submission" date="2015-06" db="UniProtKB">
        <authorList>
            <consortium name="EnsemblPlants"/>
        </authorList>
    </citation>
    <scope>IDENTIFICATION</scope>
    <source>
        <strain evidence="1">DM1-3 516 R44</strain>
    </source>
</reference>
<evidence type="ECO:0000313" key="2">
    <source>
        <dbReference type="Proteomes" id="UP000011115"/>
    </source>
</evidence>
<keyword evidence="2" id="KW-1185">Reference proteome</keyword>
<sequence>MIYQIGNISLSEDVSVVRVEKILPEIIDKAIKVSSAPLRVRLTQCEVAIEAHGVRLDGLTTRIDAREKARAKPTSTSRPPLTQALIYQIGNLSYSTDVRASHLEQEVPKMIARSIEASMCPVRAEVMSYRATLASYGDSLDNLTTKVEERQMRDDYHVSAEALSELQYIKESIVHVTLERSRLEASKIGSSGVSPSKSTIPPPNVLGTNAPIDATLLPRPSYVSSIDAWDDSTLSEP</sequence>
<proteinExistence type="predicted"/>
<evidence type="ECO:0000313" key="1">
    <source>
        <dbReference type="EnsemblPlants" id="PGSC0003DMT400089632"/>
    </source>
</evidence>
<dbReference type="EnsemblPlants" id="PGSC0003DMT400089632">
    <property type="protein sequence ID" value="PGSC0003DMT400089632"/>
    <property type="gene ID" value="PGSC0003DMG400039203"/>
</dbReference>
<organism evidence="1 2">
    <name type="scientific">Solanum tuberosum</name>
    <name type="common">Potato</name>
    <dbReference type="NCBI Taxonomy" id="4113"/>
    <lineage>
        <taxon>Eukaryota</taxon>
        <taxon>Viridiplantae</taxon>
        <taxon>Streptophyta</taxon>
        <taxon>Embryophyta</taxon>
        <taxon>Tracheophyta</taxon>
        <taxon>Spermatophyta</taxon>
        <taxon>Magnoliopsida</taxon>
        <taxon>eudicotyledons</taxon>
        <taxon>Gunneridae</taxon>
        <taxon>Pentapetalae</taxon>
        <taxon>asterids</taxon>
        <taxon>lamiids</taxon>
        <taxon>Solanales</taxon>
        <taxon>Solanaceae</taxon>
        <taxon>Solanoideae</taxon>
        <taxon>Solaneae</taxon>
        <taxon>Solanum</taxon>
    </lineage>
</organism>
<dbReference type="PaxDb" id="4113-PGSC0003DMT400089632"/>
<dbReference type="HOGENOM" id="CLU_1172419_0_0_1"/>
<dbReference type="InParanoid" id="M1DIK2"/>
<dbReference type="Gramene" id="PGSC0003DMT400089632">
    <property type="protein sequence ID" value="PGSC0003DMT400089632"/>
    <property type="gene ID" value="PGSC0003DMG400039203"/>
</dbReference>
<name>M1DIK2_SOLTU</name>
<protein>
    <recommendedName>
        <fullName evidence="3">Polyprotein protein</fullName>
    </recommendedName>
</protein>
<accession>M1DIK2</accession>
<dbReference type="AlphaFoldDB" id="M1DIK2"/>
<reference evidence="2" key="1">
    <citation type="journal article" date="2011" name="Nature">
        <title>Genome sequence and analysis of the tuber crop potato.</title>
        <authorList>
            <consortium name="The Potato Genome Sequencing Consortium"/>
        </authorList>
    </citation>
    <scope>NUCLEOTIDE SEQUENCE [LARGE SCALE GENOMIC DNA]</scope>
    <source>
        <strain evidence="2">cv. DM1-3 516 R44</strain>
    </source>
</reference>